<sequence>MACKGKGECCLEHEEALFQGKITLITGAGAGIGRALAMAYAKAGAQVILADRNAEGLEQTADLLRGNGRDAVPIRADISKPEDVKRLFQAIDEQGGRLHILINNAGFGIWKSPYDLELEEWDSVVNTNLRGTFLCSREAAKRMRGNGGGSIVNISSTRALMSEPNSEAYAASKGGILALTHALAVSLGPDNITVNAICPGWIETGDYDSLRPIDHSQHPAGRVGKTEDIARACLYLTDPRNNFVTGTHLTVDGGMTKRMIYEE</sequence>
<comment type="caution">
    <text evidence="3">The sequence shown here is derived from an EMBL/GenBank/DDBJ whole genome shotgun (WGS) entry which is preliminary data.</text>
</comment>
<keyword evidence="2" id="KW-0560">Oxidoreductase</keyword>
<dbReference type="InterPro" id="IPR020904">
    <property type="entry name" value="Sc_DH/Rdtase_CS"/>
</dbReference>
<dbReference type="Pfam" id="PF13561">
    <property type="entry name" value="adh_short_C2"/>
    <property type="match status" value="1"/>
</dbReference>
<dbReference type="GO" id="GO:0008206">
    <property type="term" value="P:bile acid metabolic process"/>
    <property type="evidence" value="ECO:0007669"/>
    <property type="project" value="UniProtKB-ARBA"/>
</dbReference>
<evidence type="ECO:0000313" key="3">
    <source>
        <dbReference type="EMBL" id="RIX50778.1"/>
    </source>
</evidence>
<dbReference type="AlphaFoldDB" id="A0A3A1UQJ8"/>
<dbReference type="EMBL" id="QXQA01000013">
    <property type="protein sequence ID" value="RIX50778.1"/>
    <property type="molecule type" value="Genomic_DNA"/>
</dbReference>
<dbReference type="PANTHER" id="PTHR24321:SF8">
    <property type="entry name" value="ESTRADIOL 17-BETA-DEHYDROGENASE 8-RELATED"/>
    <property type="match status" value="1"/>
</dbReference>
<dbReference type="PROSITE" id="PS00061">
    <property type="entry name" value="ADH_SHORT"/>
    <property type="match status" value="1"/>
</dbReference>
<dbReference type="SUPFAM" id="SSF51735">
    <property type="entry name" value="NAD(P)-binding Rossmann-fold domains"/>
    <property type="match status" value="1"/>
</dbReference>
<dbReference type="FunFam" id="3.40.50.720:FF:000084">
    <property type="entry name" value="Short-chain dehydrogenase reductase"/>
    <property type="match status" value="1"/>
</dbReference>
<gene>
    <name evidence="3" type="ORF">D3P08_18930</name>
</gene>
<evidence type="ECO:0000313" key="4">
    <source>
        <dbReference type="Proteomes" id="UP000266482"/>
    </source>
</evidence>
<evidence type="ECO:0000256" key="1">
    <source>
        <dbReference type="ARBA" id="ARBA00006484"/>
    </source>
</evidence>
<evidence type="ECO:0000256" key="2">
    <source>
        <dbReference type="ARBA" id="ARBA00023002"/>
    </source>
</evidence>
<dbReference type="Proteomes" id="UP000266482">
    <property type="component" value="Unassembled WGS sequence"/>
</dbReference>
<dbReference type="PRINTS" id="PR00081">
    <property type="entry name" value="GDHRDH"/>
</dbReference>
<comment type="similarity">
    <text evidence="1">Belongs to the short-chain dehydrogenases/reductases (SDR) family.</text>
</comment>
<dbReference type="NCBIfam" id="NF005559">
    <property type="entry name" value="PRK07231.1"/>
    <property type="match status" value="1"/>
</dbReference>
<dbReference type="Gene3D" id="3.40.50.720">
    <property type="entry name" value="NAD(P)-binding Rossmann-like Domain"/>
    <property type="match status" value="1"/>
</dbReference>
<proteinExistence type="inferred from homology"/>
<dbReference type="PRINTS" id="PR00080">
    <property type="entry name" value="SDRFAMILY"/>
</dbReference>
<keyword evidence="4" id="KW-1185">Reference proteome</keyword>
<dbReference type="InterPro" id="IPR002347">
    <property type="entry name" value="SDR_fam"/>
</dbReference>
<dbReference type="OrthoDB" id="9803333at2"/>
<dbReference type="GO" id="GO:0016491">
    <property type="term" value="F:oxidoreductase activity"/>
    <property type="evidence" value="ECO:0007669"/>
    <property type="project" value="UniProtKB-KW"/>
</dbReference>
<accession>A0A3A1UQJ8</accession>
<dbReference type="PANTHER" id="PTHR24321">
    <property type="entry name" value="DEHYDROGENASES, SHORT CHAIN"/>
    <property type="match status" value="1"/>
</dbReference>
<dbReference type="CDD" id="cd05233">
    <property type="entry name" value="SDR_c"/>
    <property type="match status" value="1"/>
</dbReference>
<protein>
    <submittedName>
        <fullName evidence="3">SDR family oxidoreductase</fullName>
    </submittedName>
</protein>
<name>A0A3A1UQJ8_9BACL</name>
<dbReference type="InterPro" id="IPR036291">
    <property type="entry name" value="NAD(P)-bd_dom_sf"/>
</dbReference>
<reference evidence="3 4" key="1">
    <citation type="submission" date="2018-09" db="EMBL/GenBank/DDBJ databases">
        <title>Paenibacillus aracenensis nov. sp. isolated from a cave in southern Spain.</title>
        <authorList>
            <person name="Jurado V."/>
            <person name="Gutierrez-Patricio S."/>
            <person name="Gonzalez-Pimentel J.L."/>
            <person name="Miller A.Z."/>
            <person name="Laiz L."/>
            <person name="Saiz-Jimenez C."/>
        </authorList>
    </citation>
    <scope>NUCLEOTIDE SEQUENCE [LARGE SCALE GENOMIC DNA]</scope>
    <source>
        <strain evidence="3 4">DSM 22867</strain>
    </source>
</reference>
<organism evidence="3 4">
    <name type="scientific">Paenibacillus nanensis</name>
    <dbReference type="NCBI Taxonomy" id="393251"/>
    <lineage>
        <taxon>Bacteria</taxon>
        <taxon>Bacillati</taxon>
        <taxon>Bacillota</taxon>
        <taxon>Bacilli</taxon>
        <taxon>Bacillales</taxon>
        <taxon>Paenibacillaceae</taxon>
        <taxon>Paenibacillus</taxon>
    </lineage>
</organism>